<dbReference type="Pfam" id="PF25021">
    <property type="entry name" value="TEN_NHL"/>
    <property type="match status" value="2"/>
</dbReference>
<feature type="domain" description="Protein kinase" evidence="10">
    <location>
        <begin position="16"/>
        <end position="277"/>
    </location>
</feature>
<dbReference type="Gene3D" id="2.120.10.30">
    <property type="entry name" value="TolB, C-terminal domain"/>
    <property type="match status" value="2"/>
</dbReference>
<dbReference type="PROSITE" id="PS00107">
    <property type="entry name" value="PROTEIN_KINASE_ATP"/>
    <property type="match status" value="1"/>
</dbReference>
<keyword evidence="6 7" id="KW-0067">ATP-binding</keyword>
<dbReference type="InParanoid" id="E3IVN4"/>
<dbReference type="GO" id="GO:0004674">
    <property type="term" value="F:protein serine/threonine kinase activity"/>
    <property type="evidence" value="ECO:0007669"/>
    <property type="project" value="UniProtKB-KW"/>
</dbReference>
<dbReference type="PROSITE" id="PS00108">
    <property type="entry name" value="PROTEIN_KINASE_ST"/>
    <property type="match status" value="1"/>
</dbReference>
<dbReference type="EC" id="2.7.11.1" evidence="1"/>
<evidence type="ECO:0000256" key="4">
    <source>
        <dbReference type="ARBA" id="ARBA00022741"/>
    </source>
</evidence>
<keyword evidence="2 11" id="KW-0723">Serine/threonine-protein kinase</keyword>
<dbReference type="InterPro" id="IPR017441">
    <property type="entry name" value="Protein_kinase_ATP_BS"/>
</dbReference>
<evidence type="ECO:0000313" key="12">
    <source>
        <dbReference type="Proteomes" id="UP000002484"/>
    </source>
</evidence>
<gene>
    <name evidence="11" type="ordered locus">FraEuI1c_4547</name>
</gene>
<dbReference type="GO" id="GO:0005524">
    <property type="term" value="F:ATP binding"/>
    <property type="evidence" value="ECO:0007669"/>
    <property type="project" value="UniProtKB-UniRule"/>
</dbReference>
<dbReference type="PANTHER" id="PTHR43289:SF6">
    <property type="entry name" value="SERINE_THREONINE-PROTEIN KINASE NEKL-3"/>
    <property type="match status" value="1"/>
</dbReference>
<evidence type="ECO:0000259" key="10">
    <source>
        <dbReference type="PROSITE" id="PS50011"/>
    </source>
</evidence>
<dbReference type="PROSITE" id="PS50011">
    <property type="entry name" value="PROTEIN_KINASE_DOM"/>
    <property type="match status" value="1"/>
</dbReference>
<dbReference type="HOGENOM" id="CLU_383001_0_0_11"/>
<keyword evidence="3" id="KW-0808">Transferase</keyword>
<feature type="transmembrane region" description="Helical" evidence="9">
    <location>
        <begin position="405"/>
        <end position="426"/>
    </location>
</feature>
<dbReference type="SUPFAM" id="SSF56112">
    <property type="entry name" value="Protein kinase-like (PK-like)"/>
    <property type="match status" value="1"/>
</dbReference>
<keyword evidence="9" id="KW-0472">Membrane</keyword>
<dbReference type="KEGG" id="fri:FraEuI1c_4547"/>
<evidence type="ECO:0000256" key="7">
    <source>
        <dbReference type="PROSITE-ProRule" id="PRU10141"/>
    </source>
</evidence>
<dbReference type="STRING" id="298654.FraEuI1c_4547"/>
<evidence type="ECO:0000256" key="6">
    <source>
        <dbReference type="ARBA" id="ARBA00022840"/>
    </source>
</evidence>
<evidence type="ECO:0000256" key="5">
    <source>
        <dbReference type="ARBA" id="ARBA00022777"/>
    </source>
</evidence>
<keyword evidence="5 11" id="KW-0418">Kinase</keyword>
<dbReference type="CDD" id="cd14014">
    <property type="entry name" value="STKc_PknB_like"/>
    <property type="match status" value="1"/>
</dbReference>
<evidence type="ECO:0000256" key="1">
    <source>
        <dbReference type="ARBA" id="ARBA00012513"/>
    </source>
</evidence>
<evidence type="ECO:0000256" key="3">
    <source>
        <dbReference type="ARBA" id="ARBA00022679"/>
    </source>
</evidence>
<sequence length="789" mass="80631">MPAIDRARVAAALPRYALGEQLGSGSFGLVLAGRHLDLDRAVAVKVLPIDDPANGPALDAAFRAEARLLSRLDHPHIVRIYEYIGQDEFCLLIMELLGGGTLAQHRLPAASACAVGLALADALGHAHAHGVLHRDIKPDNILFSVAGQPKLTDFGIGRVFVDTSASTSHLAGTPRYMAPEQITGKHLGPAVDQYALGVVLYELLAGRPPFHSGLPVPELLRHHLEEAPPALLGVPTPVADAVMRALAKAPADRHPDVGAFGAALADAAAVAYGPDWLSLTGLIVRLQGAKDGQQPRQQPDSEGHVFRPATAQLDTPPTYLTVPPPSEPAVAWAASTDQRTRPQEATDVSAGFTTAAGTGAAGTGLGEPSGPTGLEASRAEDSHPFAGTPFADRRFGLARLRRRPALLALAASLVVVAVAVTGVVLATAEGKPTAGAAVVVTSPTASQVTGGGVSGPIAIPTQFSGWAAGAGGVLYFSDKASSRIFRRGPDGKVSVLAGTGIRGSSGDGGPATAAMLNGPTGLALGPKGDLYVLDGDRVRRIATSGKITTVAGGGSDSGPSPTGPVPATSASLGFLFEDIAVDTNGDVYFADTSVLYKVDAAGTLTHVARVGGTDSVVTPLPGETDPDAGLTMLTNGYLGGLAVHDGRVYAADYPNNMIFVLNTDGSKSPVAGTGQKGYSGDGGLGTKASLNLSSLAPYKTSTLAFDSAGDLYITDAGNYRVRRVDIHGIITTVAGNGFGSYTDGQKAVTQPLYGPDRIALADDGSLLIENGTEIARVDASGNIATVQKL</sequence>
<feature type="region of interest" description="Disordered" evidence="8">
    <location>
        <begin position="354"/>
        <end position="385"/>
    </location>
</feature>
<evidence type="ECO:0000256" key="8">
    <source>
        <dbReference type="SAM" id="MobiDB-lite"/>
    </source>
</evidence>
<evidence type="ECO:0000256" key="9">
    <source>
        <dbReference type="SAM" id="Phobius"/>
    </source>
</evidence>
<dbReference type="AlphaFoldDB" id="E3IVN4"/>
<dbReference type="InterPro" id="IPR011009">
    <property type="entry name" value="Kinase-like_dom_sf"/>
</dbReference>
<dbReference type="PANTHER" id="PTHR43289">
    <property type="entry name" value="MITOGEN-ACTIVATED PROTEIN KINASE KINASE KINASE 20-RELATED"/>
    <property type="match status" value="1"/>
</dbReference>
<dbReference type="RefSeq" id="WP_013425658.1">
    <property type="nucleotide sequence ID" value="NC_014666.1"/>
</dbReference>
<dbReference type="InterPro" id="IPR000719">
    <property type="entry name" value="Prot_kinase_dom"/>
</dbReference>
<dbReference type="eggNOG" id="COG0515">
    <property type="taxonomic scope" value="Bacteria"/>
</dbReference>
<dbReference type="EMBL" id="CP002299">
    <property type="protein sequence ID" value="ADP82540.1"/>
    <property type="molecule type" value="Genomic_DNA"/>
</dbReference>
<protein>
    <recommendedName>
        <fullName evidence="1">non-specific serine/threonine protein kinase</fullName>
        <ecNumber evidence="1">2.7.11.1</ecNumber>
    </recommendedName>
</protein>
<keyword evidence="4 7" id="KW-0547">Nucleotide-binding</keyword>
<name>E3IVN4_PSEI1</name>
<dbReference type="OrthoDB" id="3203076at2"/>
<reference evidence="11 12" key="1">
    <citation type="submission" date="2010-10" db="EMBL/GenBank/DDBJ databases">
        <title>Complete sequence of Frankia sp. EuI1c.</title>
        <authorList>
            <consortium name="US DOE Joint Genome Institute"/>
            <person name="Lucas S."/>
            <person name="Copeland A."/>
            <person name="Lapidus A."/>
            <person name="Cheng J.-F."/>
            <person name="Bruce D."/>
            <person name="Goodwin L."/>
            <person name="Pitluck S."/>
            <person name="Chertkov O."/>
            <person name="Detter J.C."/>
            <person name="Han C."/>
            <person name="Tapia R."/>
            <person name="Land M."/>
            <person name="Hauser L."/>
            <person name="Jeffries C."/>
            <person name="Kyrpides N."/>
            <person name="Ivanova N."/>
            <person name="Mikhailova N."/>
            <person name="Beauchemin N."/>
            <person name="Sen A."/>
            <person name="Sur S.A."/>
            <person name="Gtari M."/>
            <person name="Wall L."/>
            <person name="Tisa L."/>
            <person name="Woyke T."/>
        </authorList>
    </citation>
    <scope>NUCLEOTIDE SEQUENCE [LARGE SCALE GENOMIC DNA]</scope>
    <source>
        <strain evidence="12">DSM 45817 / CECT 9037 / EuI1c</strain>
    </source>
</reference>
<dbReference type="InterPro" id="IPR008271">
    <property type="entry name" value="Ser/Thr_kinase_AS"/>
</dbReference>
<evidence type="ECO:0000313" key="11">
    <source>
        <dbReference type="EMBL" id="ADP82540.1"/>
    </source>
</evidence>
<organism evidence="11 12">
    <name type="scientific">Pseudofrankia inefficax (strain DSM 45817 / CECT 9037 / DDB 130130 / EuI1c)</name>
    <name type="common">Frankia inefficax</name>
    <dbReference type="NCBI Taxonomy" id="298654"/>
    <lineage>
        <taxon>Bacteria</taxon>
        <taxon>Bacillati</taxon>
        <taxon>Actinomycetota</taxon>
        <taxon>Actinomycetes</taxon>
        <taxon>Frankiales</taxon>
        <taxon>Frankiaceae</taxon>
        <taxon>Pseudofrankia</taxon>
    </lineage>
</organism>
<dbReference type="InterPro" id="IPR056822">
    <property type="entry name" value="TEN_NHL"/>
</dbReference>
<keyword evidence="12" id="KW-1185">Reference proteome</keyword>
<feature type="binding site" evidence="7">
    <location>
        <position position="45"/>
    </location>
    <ligand>
        <name>ATP</name>
        <dbReference type="ChEBI" id="CHEBI:30616"/>
    </ligand>
</feature>
<keyword evidence="9" id="KW-1133">Transmembrane helix</keyword>
<dbReference type="Proteomes" id="UP000002484">
    <property type="component" value="Chromosome"/>
</dbReference>
<keyword evidence="9" id="KW-0812">Transmembrane</keyword>
<dbReference type="Pfam" id="PF00069">
    <property type="entry name" value="Pkinase"/>
    <property type="match status" value="1"/>
</dbReference>
<dbReference type="Gene3D" id="1.10.510.10">
    <property type="entry name" value="Transferase(Phosphotransferase) domain 1"/>
    <property type="match status" value="1"/>
</dbReference>
<dbReference type="eggNOG" id="COG3386">
    <property type="taxonomic scope" value="Bacteria"/>
</dbReference>
<evidence type="ECO:0000256" key="2">
    <source>
        <dbReference type="ARBA" id="ARBA00022527"/>
    </source>
</evidence>
<accession>E3IVN4</accession>
<proteinExistence type="predicted"/>
<dbReference type="SMART" id="SM00220">
    <property type="entry name" value="S_TKc"/>
    <property type="match status" value="1"/>
</dbReference>
<dbReference type="InterPro" id="IPR011042">
    <property type="entry name" value="6-blade_b-propeller_TolB-like"/>
</dbReference>
<dbReference type="SUPFAM" id="SSF101898">
    <property type="entry name" value="NHL repeat"/>
    <property type="match status" value="1"/>
</dbReference>